<evidence type="ECO:0000256" key="7">
    <source>
        <dbReference type="RuleBase" id="RU003827"/>
    </source>
</evidence>
<dbReference type="GO" id="GO:0016020">
    <property type="term" value="C:membrane"/>
    <property type="evidence" value="ECO:0007669"/>
    <property type="project" value="UniProtKB-SubCell"/>
</dbReference>
<keyword evidence="3 7" id="KW-0812">Transmembrane</keyword>
<dbReference type="EMBL" id="KN823256">
    <property type="protein sequence ID" value="KIO18844.1"/>
    <property type="molecule type" value="Genomic_DNA"/>
</dbReference>
<dbReference type="SMART" id="SM01190">
    <property type="entry name" value="EMP24_GP25L"/>
    <property type="match status" value="1"/>
</dbReference>
<dbReference type="Pfam" id="PF01105">
    <property type="entry name" value="EMP24_GP25L"/>
    <property type="match status" value="1"/>
</dbReference>
<keyword evidence="5 8" id="KW-1133">Transmembrane helix</keyword>
<reference evidence="12" key="2">
    <citation type="submission" date="2015-01" db="EMBL/GenBank/DDBJ databases">
        <title>Evolutionary Origins and Diversification of the Mycorrhizal Mutualists.</title>
        <authorList>
            <consortium name="DOE Joint Genome Institute"/>
            <consortium name="Mycorrhizal Genomics Consortium"/>
            <person name="Kohler A."/>
            <person name="Kuo A."/>
            <person name="Nagy L.G."/>
            <person name="Floudas D."/>
            <person name="Copeland A."/>
            <person name="Barry K.W."/>
            <person name="Cichocki N."/>
            <person name="Veneault-Fourrey C."/>
            <person name="LaButti K."/>
            <person name="Lindquist E.A."/>
            <person name="Lipzen A."/>
            <person name="Lundell T."/>
            <person name="Morin E."/>
            <person name="Murat C."/>
            <person name="Riley R."/>
            <person name="Ohm R."/>
            <person name="Sun H."/>
            <person name="Tunlid A."/>
            <person name="Henrissat B."/>
            <person name="Grigoriev I.V."/>
            <person name="Hibbett D.S."/>
            <person name="Martin F."/>
        </authorList>
    </citation>
    <scope>NUCLEOTIDE SEQUENCE [LARGE SCALE GENOMIC DNA]</scope>
    <source>
        <strain evidence="12">MUT 4182</strain>
    </source>
</reference>
<feature type="chain" id="PRO_5002168575" description="GOLD domain-containing protein" evidence="9">
    <location>
        <begin position="42"/>
        <end position="238"/>
    </location>
</feature>
<dbReference type="STRING" id="1051891.A0A0C3Q6E1"/>
<dbReference type="OrthoDB" id="759142at2759"/>
<keyword evidence="12" id="KW-1185">Reference proteome</keyword>
<dbReference type="AlphaFoldDB" id="A0A0C3Q6E1"/>
<sequence length="238" mass="26520">MARRDSRSGRSSSFFSSLSSLPSLACLVLAFLCVLPSPAQAIKFELPASRYPIPKCIWNNAHEHALVIITANVGPGSKQRVDIEVVDGSEHRNVYLNKRGITGETRLAITSHSEGEIGVCFKNTVDATVSTNDANKLSRIIDLDIDIGADAIDYNAIANQESLSALETEMRKLEGVVKEVVDELGYLKKRESRFRDTNESTKERVQGFALFTIVCLIALGVWQIFHLRSFFRRKYLID</sequence>
<evidence type="ECO:0000256" key="1">
    <source>
        <dbReference type="ARBA" id="ARBA00004479"/>
    </source>
</evidence>
<accession>A0A0C3Q6E1</accession>
<organism evidence="11 12">
    <name type="scientific">Tulasnella calospora MUT 4182</name>
    <dbReference type="NCBI Taxonomy" id="1051891"/>
    <lineage>
        <taxon>Eukaryota</taxon>
        <taxon>Fungi</taxon>
        <taxon>Dikarya</taxon>
        <taxon>Basidiomycota</taxon>
        <taxon>Agaricomycotina</taxon>
        <taxon>Agaricomycetes</taxon>
        <taxon>Cantharellales</taxon>
        <taxon>Tulasnellaceae</taxon>
        <taxon>Tulasnella</taxon>
    </lineage>
</organism>
<dbReference type="HOGENOM" id="CLU_066963_3_0_1"/>
<evidence type="ECO:0000256" key="4">
    <source>
        <dbReference type="ARBA" id="ARBA00022729"/>
    </source>
</evidence>
<evidence type="ECO:0000256" key="9">
    <source>
        <dbReference type="SAM" id="SignalP"/>
    </source>
</evidence>
<evidence type="ECO:0000313" key="12">
    <source>
        <dbReference type="Proteomes" id="UP000054248"/>
    </source>
</evidence>
<evidence type="ECO:0000256" key="6">
    <source>
        <dbReference type="ARBA" id="ARBA00023136"/>
    </source>
</evidence>
<feature type="signal peptide" evidence="9">
    <location>
        <begin position="1"/>
        <end position="41"/>
    </location>
</feature>
<keyword evidence="4 9" id="KW-0732">Signal</keyword>
<comment type="subcellular location">
    <subcellularLocation>
        <location evidence="1 7">Membrane</location>
        <topology evidence="1 7">Single-pass type I membrane protein</topology>
    </subcellularLocation>
</comment>
<feature type="domain" description="GOLD" evidence="10">
    <location>
        <begin position="54"/>
        <end position="147"/>
    </location>
</feature>
<evidence type="ECO:0000256" key="3">
    <source>
        <dbReference type="ARBA" id="ARBA00022692"/>
    </source>
</evidence>
<dbReference type="PROSITE" id="PS50866">
    <property type="entry name" value="GOLD"/>
    <property type="match status" value="1"/>
</dbReference>
<comment type="similarity">
    <text evidence="2 7">Belongs to the EMP24/GP25L family.</text>
</comment>
<dbReference type="Proteomes" id="UP000054248">
    <property type="component" value="Unassembled WGS sequence"/>
</dbReference>
<dbReference type="PANTHER" id="PTHR22811">
    <property type="entry name" value="TRANSMEMBRANE EMP24 DOMAIN-CONTAINING PROTEIN"/>
    <property type="match status" value="1"/>
</dbReference>
<evidence type="ECO:0000256" key="8">
    <source>
        <dbReference type="SAM" id="Phobius"/>
    </source>
</evidence>
<dbReference type="InterPro" id="IPR015720">
    <property type="entry name" value="Emp24-like"/>
</dbReference>
<reference evidence="11 12" key="1">
    <citation type="submission" date="2014-04" db="EMBL/GenBank/DDBJ databases">
        <authorList>
            <consortium name="DOE Joint Genome Institute"/>
            <person name="Kuo A."/>
            <person name="Girlanda M."/>
            <person name="Perotto S."/>
            <person name="Kohler A."/>
            <person name="Nagy L.G."/>
            <person name="Floudas D."/>
            <person name="Copeland A."/>
            <person name="Barry K.W."/>
            <person name="Cichocki N."/>
            <person name="Veneault-Fourrey C."/>
            <person name="LaButti K."/>
            <person name="Lindquist E.A."/>
            <person name="Lipzen A."/>
            <person name="Lundell T."/>
            <person name="Morin E."/>
            <person name="Murat C."/>
            <person name="Sun H."/>
            <person name="Tunlid A."/>
            <person name="Henrissat B."/>
            <person name="Grigoriev I.V."/>
            <person name="Hibbett D.S."/>
            <person name="Martin F."/>
            <person name="Nordberg H.P."/>
            <person name="Cantor M.N."/>
            <person name="Hua S.X."/>
        </authorList>
    </citation>
    <scope>NUCLEOTIDE SEQUENCE [LARGE SCALE GENOMIC DNA]</scope>
    <source>
        <strain evidence="11 12">MUT 4182</strain>
    </source>
</reference>
<evidence type="ECO:0000256" key="5">
    <source>
        <dbReference type="ARBA" id="ARBA00022989"/>
    </source>
</evidence>
<name>A0A0C3Q6E1_9AGAM</name>
<gene>
    <name evidence="11" type="ORF">M407DRAFT_246375</name>
</gene>
<keyword evidence="6 8" id="KW-0472">Membrane</keyword>
<evidence type="ECO:0000259" key="10">
    <source>
        <dbReference type="PROSITE" id="PS50866"/>
    </source>
</evidence>
<evidence type="ECO:0000256" key="2">
    <source>
        <dbReference type="ARBA" id="ARBA00007104"/>
    </source>
</evidence>
<dbReference type="InterPro" id="IPR009038">
    <property type="entry name" value="GOLD_dom"/>
</dbReference>
<evidence type="ECO:0000313" key="11">
    <source>
        <dbReference type="EMBL" id="KIO18844.1"/>
    </source>
</evidence>
<proteinExistence type="inferred from homology"/>
<protein>
    <recommendedName>
        <fullName evidence="10">GOLD domain-containing protein</fullName>
    </recommendedName>
</protein>
<feature type="transmembrane region" description="Helical" evidence="8">
    <location>
        <begin position="205"/>
        <end position="225"/>
    </location>
</feature>